<dbReference type="HOGENOM" id="CLU_1507486_0_0_6"/>
<evidence type="ECO:0000313" key="2">
    <source>
        <dbReference type="Proteomes" id="UP000018445"/>
    </source>
</evidence>
<dbReference type="RefSeq" id="WP_004880836.1">
    <property type="nucleotide sequence ID" value="NZ_AKIQ01000082.1"/>
</dbReference>
<accession>N8YIM5</accession>
<sequence>MRFLFFLIISISIVGCSSTHLKPTKMYSGEIKPKNEIAMIYIDWIGAGHYFKAGSATIYEVNDQKVSKNQSFFGSNQLISVNPEEINLTVHSLIIGSFLDTYRGFEAWNVYTPVPPFKADAGKIYILCPHGKISKGPEDIKFNVHIYPFTENEIFQNKGLPDFTARPCKNSEELKNTSHNK</sequence>
<dbReference type="EMBL" id="APPO01000016">
    <property type="protein sequence ID" value="ENV36657.1"/>
    <property type="molecule type" value="Genomic_DNA"/>
</dbReference>
<comment type="caution">
    <text evidence="1">The sequence shown here is derived from an EMBL/GenBank/DDBJ whole genome shotgun (WGS) entry which is preliminary data.</text>
</comment>
<gene>
    <name evidence="1" type="ORF">F959_02609</name>
</gene>
<name>N8YIM5_ACIVR</name>
<protein>
    <submittedName>
        <fullName evidence="1">Uncharacterized protein</fullName>
    </submittedName>
</protein>
<dbReference type="OrthoDB" id="9865090at2"/>
<reference evidence="1 2" key="1">
    <citation type="submission" date="2013-02" db="EMBL/GenBank/DDBJ databases">
        <title>The Genome Sequence of Acinetobacter venetianus CIP 110063.</title>
        <authorList>
            <consortium name="The Broad Institute Genome Sequencing Platform"/>
            <consortium name="The Broad Institute Genome Sequencing Center for Infectious Disease"/>
            <person name="Cerqueira G."/>
            <person name="Feldgarden M."/>
            <person name="Courvalin P."/>
            <person name="Perichon B."/>
            <person name="Grillot-Courvalin C."/>
            <person name="Clermont D."/>
            <person name="Rocha E."/>
            <person name="Yoon E.-J."/>
            <person name="Nemec A."/>
            <person name="Walker B."/>
            <person name="Young S.K."/>
            <person name="Zeng Q."/>
            <person name="Gargeya S."/>
            <person name="Fitzgerald M."/>
            <person name="Haas B."/>
            <person name="Abouelleil A."/>
            <person name="Alvarado L."/>
            <person name="Arachchi H.M."/>
            <person name="Berlin A.M."/>
            <person name="Chapman S.B."/>
            <person name="Dewar J."/>
            <person name="Goldberg J."/>
            <person name="Griggs A."/>
            <person name="Gujja S."/>
            <person name="Hansen M."/>
            <person name="Howarth C."/>
            <person name="Imamovic A."/>
            <person name="Larimer J."/>
            <person name="McCowan C."/>
            <person name="Murphy C."/>
            <person name="Neiman D."/>
            <person name="Pearson M."/>
            <person name="Priest M."/>
            <person name="Roberts A."/>
            <person name="Saif S."/>
            <person name="Shea T."/>
            <person name="Sisk P."/>
            <person name="Sykes S."/>
            <person name="Wortman J."/>
            <person name="Nusbaum C."/>
            <person name="Birren B."/>
        </authorList>
    </citation>
    <scope>NUCLEOTIDE SEQUENCE [LARGE SCALE GENOMIC DNA]</scope>
    <source>
        <strain evidence="2">ATCC 31012 / DSM 23050 / BCRC 14357 / CCUG 45561 / CIP 110063 / KCTC 2702 / LMG 19082 / RAG-1</strain>
    </source>
</reference>
<dbReference type="AlphaFoldDB" id="N8YIM5"/>
<dbReference type="GeneID" id="58195454"/>
<evidence type="ECO:0000313" key="1">
    <source>
        <dbReference type="EMBL" id="ENV36657.1"/>
    </source>
</evidence>
<keyword evidence="2" id="KW-1185">Reference proteome</keyword>
<dbReference type="PATRIC" id="fig|1191460.12.peg.2604"/>
<organism evidence="1 2">
    <name type="scientific">Acinetobacter venetianus (strain ATCC 31012 / DSM 23050 / BCRC 14357 / CCUG 45561 / CIP 110063 / KCTC 2702 / LMG 19082 / RAG-1)</name>
    <dbReference type="NCBI Taxonomy" id="1191460"/>
    <lineage>
        <taxon>Bacteria</taxon>
        <taxon>Pseudomonadati</taxon>
        <taxon>Pseudomonadota</taxon>
        <taxon>Gammaproteobacteria</taxon>
        <taxon>Moraxellales</taxon>
        <taxon>Moraxellaceae</taxon>
        <taxon>Acinetobacter</taxon>
    </lineage>
</organism>
<proteinExistence type="predicted"/>
<dbReference type="Proteomes" id="UP000018445">
    <property type="component" value="Unassembled WGS sequence"/>
</dbReference>
<dbReference type="eggNOG" id="ENOG5031QGW">
    <property type="taxonomic scope" value="Bacteria"/>
</dbReference>
<dbReference type="PROSITE" id="PS51257">
    <property type="entry name" value="PROKAR_LIPOPROTEIN"/>
    <property type="match status" value="1"/>
</dbReference>